<evidence type="ECO:0000313" key="2">
    <source>
        <dbReference type="Proteomes" id="UP000499080"/>
    </source>
</evidence>
<dbReference type="EMBL" id="BGPR01287181">
    <property type="protein sequence ID" value="GBN37745.1"/>
    <property type="molecule type" value="Genomic_DNA"/>
</dbReference>
<gene>
    <name evidence="1" type="ORF">AVEN_248554_1</name>
</gene>
<reference evidence="1 2" key="1">
    <citation type="journal article" date="2019" name="Sci. Rep.">
        <title>Orb-weaving spider Araneus ventricosus genome elucidates the spidroin gene catalogue.</title>
        <authorList>
            <person name="Kono N."/>
            <person name="Nakamura H."/>
            <person name="Ohtoshi R."/>
            <person name="Moran D.A.P."/>
            <person name="Shinohara A."/>
            <person name="Yoshida Y."/>
            <person name="Fujiwara M."/>
            <person name="Mori M."/>
            <person name="Tomita M."/>
            <person name="Arakawa K."/>
        </authorList>
    </citation>
    <scope>NUCLEOTIDE SEQUENCE [LARGE SCALE GENOMIC DNA]</scope>
</reference>
<proteinExistence type="predicted"/>
<evidence type="ECO:0000313" key="1">
    <source>
        <dbReference type="EMBL" id="GBN37745.1"/>
    </source>
</evidence>
<name>A0A4Y2NE95_ARAVE</name>
<dbReference type="PANTHER" id="PTHR38681:SF1">
    <property type="entry name" value="RETROVIRUS-RELATED POL POLYPROTEIN FROM TRANSPOSON 412-LIKE PROTEIN"/>
    <property type="match status" value="1"/>
</dbReference>
<dbReference type="AlphaFoldDB" id="A0A4Y2NE95"/>
<sequence>TWRPVAASSNSSAQTFVYKELVNSSHVFLRRDAVRLQQPYDGPFQVFQRKEKVYKIQVKDKPIWISNNRLKPVFGFKESRAFIPTNKPSASITASANLPTSSSTYLQDFDVKIASSYM</sequence>
<feature type="non-terminal residue" evidence="1">
    <location>
        <position position="1"/>
    </location>
</feature>
<accession>A0A4Y2NE95</accession>
<dbReference type="PANTHER" id="PTHR38681">
    <property type="entry name" value="RETROVIRUS-RELATED POL POLYPROTEIN FROM TRANSPOSON 412-LIKE PROTEIN-RELATED"/>
    <property type="match status" value="1"/>
</dbReference>
<keyword evidence="2" id="KW-1185">Reference proteome</keyword>
<comment type="caution">
    <text evidence="1">The sequence shown here is derived from an EMBL/GenBank/DDBJ whole genome shotgun (WGS) entry which is preliminary data.</text>
</comment>
<protein>
    <submittedName>
        <fullName evidence="1">Uncharacterized protein</fullName>
    </submittedName>
</protein>
<dbReference type="Proteomes" id="UP000499080">
    <property type="component" value="Unassembled WGS sequence"/>
</dbReference>
<organism evidence="1 2">
    <name type="scientific">Araneus ventricosus</name>
    <name type="common">Orbweaver spider</name>
    <name type="synonym">Epeira ventricosa</name>
    <dbReference type="NCBI Taxonomy" id="182803"/>
    <lineage>
        <taxon>Eukaryota</taxon>
        <taxon>Metazoa</taxon>
        <taxon>Ecdysozoa</taxon>
        <taxon>Arthropoda</taxon>
        <taxon>Chelicerata</taxon>
        <taxon>Arachnida</taxon>
        <taxon>Araneae</taxon>
        <taxon>Araneomorphae</taxon>
        <taxon>Entelegynae</taxon>
        <taxon>Araneoidea</taxon>
        <taxon>Araneidae</taxon>
        <taxon>Araneus</taxon>
    </lineage>
</organism>
<dbReference type="OrthoDB" id="422540at2759"/>